<evidence type="ECO:0000313" key="2">
    <source>
        <dbReference type="EMBL" id="PJA15006.1"/>
    </source>
</evidence>
<dbReference type="PANTHER" id="PTHR22916:SF3">
    <property type="entry name" value="UDP-GLCNAC:BETAGAL BETA-1,3-N-ACETYLGLUCOSAMINYLTRANSFERASE-LIKE PROTEIN 1"/>
    <property type="match status" value="1"/>
</dbReference>
<gene>
    <name evidence="2" type="ORF">COX64_01290</name>
</gene>
<organism evidence="2 3">
    <name type="scientific">Candidatus Dojkabacteria bacterium CG_4_10_14_0_2_um_filter_Dojkabacteria_WS6_41_15</name>
    <dbReference type="NCBI Taxonomy" id="2014249"/>
    <lineage>
        <taxon>Bacteria</taxon>
        <taxon>Candidatus Dojkabacteria</taxon>
    </lineage>
</organism>
<sequence>MHTSSARTSLPPSISIITCTLNQNKYIQELLNSVSQQELKNFEHIIVDGGSTDGTLKKIADYSKHSNGSFPIKLLSYPPKGISDAMNKGIEQAQGDWIIVVQGDDYLENTQSTQRMQREIIKHPSSAWLVGNFVRNYFGVTYNTHTYAIRPLLYRLLLRGINLISHQNMLMKKELFSKYGYFDTRYTTHMDTDLYLRLLENNVFPTTIDASFTVLRRHLGAASIRPDIYFSSLAILRPRLKEARKKIKWKRT</sequence>
<comment type="caution">
    <text evidence="2">The sequence shown here is derived from an EMBL/GenBank/DDBJ whole genome shotgun (WGS) entry which is preliminary data.</text>
</comment>
<dbReference type="PANTHER" id="PTHR22916">
    <property type="entry name" value="GLYCOSYLTRANSFERASE"/>
    <property type="match status" value="1"/>
</dbReference>
<protein>
    <recommendedName>
        <fullName evidence="1">Glycosyltransferase 2-like domain-containing protein</fullName>
    </recommendedName>
</protein>
<reference evidence="3" key="1">
    <citation type="submission" date="2017-09" db="EMBL/GenBank/DDBJ databases">
        <title>Depth-based differentiation of microbial function through sediment-hosted aquifers and enrichment of novel symbionts in the deep terrestrial subsurface.</title>
        <authorList>
            <person name="Probst A.J."/>
            <person name="Ladd B."/>
            <person name="Jarett J.K."/>
            <person name="Geller-Mcgrath D.E."/>
            <person name="Sieber C.M.K."/>
            <person name="Emerson J.B."/>
            <person name="Anantharaman K."/>
            <person name="Thomas B.C."/>
            <person name="Malmstrom R."/>
            <person name="Stieglmeier M."/>
            <person name="Klingl A."/>
            <person name="Woyke T."/>
            <person name="Ryan C.M."/>
            <person name="Banfield J.F."/>
        </authorList>
    </citation>
    <scope>NUCLEOTIDE SEQUENCE [LARGE SCALE GENOMIC DNA]</scope>
</reference>
<name>A0A2M7W2N4_9BACT</name>
<dbReference type="InterPro" id="IPR029044">
    <property type="entry name" value="Nucleotide-diphossugar_trans"/>
</dbReference>
<dbReference type="Pfam" id="PF00535">
    <property type="entry name" value="Glycos_transf_2"/>
    <property type="match status" value="1"/>
</dbReference>
<dbReference type="EMBL" id="PFQB01000030">
    <property type="protein sequence ID" value="PJA15006.1"/>
    <property type="molecule type" value="Genomic_DNA"/>
</dbReference>
<dbReference type="GO" id="GO:0016758">
    <property type="term" value="F:hexosyltransferase activity"/>
    <property type="evidence" value="ECO:0007669"/>
    <property type="project" value="UniProtKB-ARBA"/>
</dbReference>
<dbReference type="InterPro" id="IPR001173">
    <property type="entry name" value="Glyco_trans_2-like"/>
</dbReference>
<evidence type="ECO:0000313" key="3">
    <source>
        <dbReference type="Proteomes" id="UP000228952"/>
    </source>
</evidence>
<dbReference type="Proteomes" id="UP000228952">
    <property type="component" value="Unassembled WGS sequence"/>
</dbReference>
<proteinExistence type="predicted"/>
<dbReference type="Gene3D" id="3.90.550.10">
    <property type="entry name" value="Spore Coat Polysaccharide Biosynthesis Protein SpsA, Chain A"/>
    <property type="match status" value="1"/>
</dbReference>
<accession>A0A2M7W2N4</accession>
<dbReference type="AlphaFoldDB" id="A0A2M7W2N4"/>
<dbReference type="SUPFAM" id="SSF53448">
    <property type="entry name" value="Nucleotide-diphospho-sugar transferases"/>
    <property type="match status" value="1"/>
</dbReference>
<feature type="domain" description="Glycosyltransferase 2-like" evidence="1">
    <location>
        <begin position="15"/>
        <end position="179"/>
    </location>
</feature>
<evidence type="ECO:0000259" key="1">
    <source>
        <dbReference type="Pfam" id="PF00535"/>
    </source>
</evidence>